<comment type="caution">
    <text evidence="2">The sequence shown here is derived from an EMBL/GenBank/DDBJ whole genome shotgun (WGS) entry which is preliminary data.</text>
</comment>
<evidence type="ECO:0000256" key="1">
    <source>
        <dbReference type="SAM" id="MobiDB-lite"/>
    </source>
</evidence>
<keyword evidence="3" id="KW-1185">Reference proteome</keyword>
<dbReference type="Proteomes" id="UP001066276">
    <property type="component" value="Chromosome 6"/>
</dbReference>
<sequence length="75" mass="8770">MQIGPTGACSPTKKWKERMRTKGVGKKTLKRFREVGRRKTGGSRNIKEMLRVWRRQRKRKRTPGQKEETSGAQKT</sequence>
<dbReference type="AlphaFoldDB" id="A0AAV7QQK2"/>
<gene>
    <name evidence="2" type="ORF">NDU88_008728</name>
</gene>
<organism evidence="2 3">
    <name type="scientific">Pleurodeles waltl</name>
    <name type="common">Iberian ribbed newt</name>
    <dbReference type="NCBI Taxonomy" id="8319"/>
    <lineage>
        <taxon>Eukaryota</taxon>
        <taxon>Metazoa</taxon>
        <taxon>Chordata</taxon>
        <taxon>Craniata</taxon>
        <taxon>Vertebrata</taxon>
        <taxon>Euteleostomi</taxon>
        <taxon>Amphibia</taxon>
        <taxon>Batrachia</taxon>
        <taxon>Caudata</taxon>
        <taxon>Salamandroidea</taxon>
        <taxon>Salamandridae</taxon>
        <taxon>Pleurodelinae</taxon>
        <taxon>Pleurodeles</taxon>
    </lineage>
</organism>
<reference evidence="2" key="1">
    <citation type="journal article" date="2022" name="bioRxiv">
        <title>Sequencing and chromosome-scale assembly of the giantPleurodeles waltlgenome.</title>
        <authorList>
            <person name="Brown T."/>
            <person name="Elewa A."/>
            <person name="Iarovenko S."/>
            <person name="Subramanian E."/>
            <person name="Araus A.J."/>
            <person name="Petzold A."/>
            <person name="Susuki M."/>
            <person name="Suzuki K.-i.T."/>
            <person name="Hayashi T."/>
            <person name="Toyoda A."/>
            <person name="Oliveira C."/>
            <person name="Osipova E."/>
            <person name="Leigh N.D."/>
            <person name="Simon A."/>
            <person name="Yun M.H."/>
        </authorList>
    </citation>
    <scope>NUCLEOTIDE SEQUENCE</scope>
    <source>
        <strain evidence="2">20211129_DDA</strain>
        <tissue evidence="2">Liver</tissue>
    </source>
</reference>
<evidence type="ECO:0000313" key="2">
    <source>
        <dbReference type="EMBL" id="KAJ1142403.1"/>
    </source>
</evidence>
<feature type="region of interest" description="Disordered" evidence="1">
    <location>
        <begin position="52"/>
        <end position="75"/>
    </location>
</feature>
<proteinExistence type="predicted"/>
<evidence type="ECO:0000313" key="3">
    <source>
        <dbReference type="Proteomes" id="UP001066276"/>
    </source>
</evidence>
<dbReference type="EMBL" id="JANPWB010000010">
    <property type="protein sequence ID" value="KAJ1142403.1"/>
    <property type="molecule type" value="Genomic_DNA"/>
</dbReference>
<name>A0AAV7QQK2_PLEWA</name>
<feature type="compositionally biased region" description="Basic residues" evidence="1">
    <location>
        <begin position="52"/>
        <end position="63"/>
    </location>
</feature>
<protein>
    <submittedName>
        <fullName evidence="2">Uncharacterized protein</fullName>
    </submittedName>
</protein>
<accession>A0AAV7QQK2</accession>